<keyword evidence="10" id="KW-0812">Transmembrane</keyword>
<dbReference type="NCBIfam" id="TIGR02544">
    <property type="entry name" value="III_secr_YscJ"/>
    <property type="match status" value="1"/>
</dbReference>
<comment type="subcellular location">
    <subcellularLocation>
        <location evidence="1">Cell outer membrane</location>
        <topology evidence="1">Lipid-anchor</topology>
    </subcellularLocation>
</comment>
<dbReference type="Pfam" id="PF01514">
    <property type="entry name" value="YscJ_FliF"/>
    <property type="match status" value="1"/>
</dbReference>
<organism evidence="12 13">
    <name type="scientific">Symbiopectobacterium purcellii</name>
    <dbReference type="NCBI Taxonomy" id="2871826"/>
    <lineage>
        <taxon>Bacteria</taxon>
        <taxon>Pseudomonadati</taxon>
        <taxon>Pseudomonadota</taxon>
        <taxon>Gammaproteobacteria</taxon>
        <taxon>Enterobacterales</taxon>
        <taxon>Enterobacteriaceae</taxon>
    </lineage>
</organism>
<name>A0ABX9AT42_9ENTR</name>
<dbReference type="InterPro" id="IPR006182">
    <property type="entry name" value="FliF_N_dom"/>
</dbReference>
<gene>
    <name evidence="12" type="primary">sctJ</name>
    <name evidence="12" type="ORF">K6K13_18905</name>
</gene>
<keyword evidence="6 10" id="KW-0472">Membrane</keyword>
<dbReference type="RefSeq" id="WP_222161176.1">
    <property type="nucleotide sequence ID" value="NZ_CP081864.1"/>
</dbReference>
<keyword evidence="8 10" id="KW-0998">Cell outer membrane</keyword>
<dbReference type="EMBL" id="CP081864">
    <property type="protein sequence ID" value="QZN98157.1"/>
    <property type="molecule type" value="Genomic_DNA"/>
</dbReference>
<evidence type="ECO:0000256" key="8">
    <source>
        <dbReference type="ARBA" id="ARBA00023237"/>
    </source>
</evidence>
<evidence type="ECO:0000256" key="9">
    <source>
        <dbReference type="ARBA" id="ARBA00023288"/>
    </source>
</evidence>
<evidence type="ECO:0000256" key="10">
    <source>
        <dbReference type="RuleBase" id="RU364102"/>
    </source>
</evidence>
<evidence type="ECO:0000256" key="4">
    <source>
        <dbReference type="ARBA" id="ARBA00022729"/>
    </source>
</evidence>
<feature type="domain" description="Flagellar M-ring N-terminal" evidence="11">
    <location>
        <begin position="23"/>
        <end position="189"/>
    </location>
</feature>
<evidence type="ECO:0000256" key="3">
    <source>
        <dbReference type="ARBA" id="ARBA00022448"/>
    </source>
</evidence>
<dbReference type="PANTHER" id="PTHR30046">
    <property type="entry name" value="FLAGELLAR M-RING PROTEIN"/>
    <property type="match status" value="1"/>
</dbReference>
<evidence type="ECO:0000256" key="1">
    <source>
        <dbReference type="ARBA" id="ARBA00004459"/>
    </source>
</evidence>
<evidence type="ECO:0000256" key="2">
    <source>
        <dbReference type="ARBA" id="ARBA00009509"/>
    </source>
</evidence>
<proteinExistence type="inferred from homology"/>
<keyword evidence="9 10" id="KW-0449">Lipoprotein</keyword>
<keyword evidence="3" id="KW-0813">Transport</keyword>
<dbReference type="InterPro" id="IPR043427">
    <property type="entry name" value="YscJ/FliF"/>
</dbReference>
<keyword evidence="4 10" id="KW-0732">Signal</keyword>
<evidence type="ECO:0000259" key="11">
    <source>
        <dbReference type="Pfam" id="PF01514"/>
    </source>
</evidence>
<dbReference type="PROSITE" id="PS51257">
    <property type="entry name" value="PROKAR_LIPOPROTEIN"/>
    <property type="match status" value="1"/>
</dbReference>
<feature type="transmembrane region" description="Helical" evidence="10">
    <location>
        <begin position="211"/>
        <end position="231"/>
    </location>
</feature>
<keyword evidence="13" id="KW-1185">Reference proteome</keyword>
<keyword evidence="7 10" id="KW-0564">Palmitate</keyword>
<feature type="signal peptide" evidence="10">
    <location>
        <begin position="1"/>
        <end position="26"/>
    </location>
</feature>
<evidence type="ECO:0000256" key="6">
    <source>
        <dbReference type="ARBA" id="ARBA00023136"/>
    </source>
</evidence>
<feature type="chain" id="PRO_5044955086" description="Lipoprotein" evidence="10">
    <location>
        <begin position="27"/>
        <end position="255"/>
    </location>
</feature>
<keyword evidence="5" id="KW-0653">Protein transport</keyword>
<evidence type="ECO:0000313" key="12">
    <source>
        <dbReference type="EMBL" id="QZN98157.1"/>
    </source>
</evidence>
<evidence type="ECO:0000256" key="7">
    <source>
        <dbReference type="ARBA" id="ARBA00023139"/>
    </source>
</evidence>
<dbReference type="PANTHER" id="PTHR30046:SF3">
    <property type="entry name" value="SECRETION SYSTEM APPARATUS LIPOPROTEIN SSAJ"/>
    <property type="match status" value="1"/>
</dbReference>
<evidence type="ECO:0000313" key="13">
    <source>
        <dbReference type="Proteomes" id="UP000825886"/>
    </source>
</evidence>
<comment type="similarity">
    <text evidence="2 10">Belongs to the YscJ lipoprotein family.</text>
</comment>
<dbReference type="Gene3D" id="3.30.70.1530">
    <property type="entry name" value="Hypothetical protein rpa1041"/>
    <property type="match status" value="1"/>
</dbReference>
<dbReference type="PRINTS" id="PR01338">
    <property type="entry name" value="TYPE3OMKPROT"/>
</dbReference>
<reference evidence="12 13" key="1">
    <citation type="submission" date="2021-08" db="EMBL/GenBank/DDBJ databases">
        <title>Culture and genomic analysis of Symbiopectobacterium purcellii sp. nov. gen. nov., isolated from the leafhopper Empoasca decipiens.</title>
        <authorList>
            <person name="Nadal-Jimenez P."/>
            <person name="Siozios S."/>
            <person name="Halliday N."/>
            <person name="Camara M."/>
            <person name="Hurst G.D.D."/>
        </authorList>
    </citation>
    <scope>NUCLEOTIDE SEQUENCE [LARGE SCALE GENOMIC DNA]</scope>
    <source>
        <strain evidence="12 13">SyEd1</strain>
    </source>
</reference>
<dbReference type="InterPro" id="IPR045851">
    <property type="entry name" value="AMP-bd_C_sf"/>
</dbReference>
<keyword evidence="10" id="KW-1133">Transmembrane helix</keyword>
<dbReference type="InterPro" id="IPR003282">
    <property type="entry name" value="T3SS_SctJ"/>
</dbReference>
<evidence type="ECO:0000256" key="5">
    <source>
        <dbReference type="ARBA" id="ARBA00022927"/>
    </source>
</evidence>
<dbReference type="Gene3D" id="3.30.300.30">
    <property type="match status" value="1"/>
</dbReference>
<protein>
    <recommendedName>
        <fullName evidence="10">Lipoprotein</fullName>
    </recommendedName>
</protein>
<accession>A0ABX9AT42</accession>
<dbReference type="Proteomes" id="UP000825886">
    <property type="component" value="Chromosome"/>
</dbReference>
<sequence>MFCKSAKLLLTTLLAMLLMACNEAHLLENLTQQQANQVLAVLQQYDIAAQKQGGGKGGYTVTINRAETTAALSIINLYQLPWPSDVQIGQAFPDSALVASPNAEQARVISLQEQRLEQSLRIISQVVNAKVHISYPLFSNDAANRFTSDHVGVIITHKGNIDESMFISQVKSLIKNSLSNIRYENISVVLFAVPAIQYVPPTKVRSVEFTVWQGALILVLLIVLMTGIYFITMMMRRSHPHEAATAMAHDKEPPA</sequence>